<evidence type="ECO:0000256" key="3">
    <source>
        <dbReference type="ARBA" id="ARBA00023008"/>
    </source>
</evidence>
<accession>A0ABW8EUT3</accession>
<comment type="caution">
    <text evidence="5">The sequence shown here is derived from an EMBL/GenBank/DDBJ whole genome shotgun (WGS) entry which is preliminary data.</text>
</comment>
<keyword evidence="6" id="KW-1185">Reference proteome</keyword>
<evidence type="ECO:0000313" key="5">
    <source>
        <dbReference type="EMBL" id="MFJ3044604.1"/>
    </source>
</evidence>
<dbReference type="Proteomes" id="UP001617427">
    <property type="component" value="Unassembled WGS sequence"/>
</dbReference>
<dbReference type="PROSITE" id="PS50857">
    <property type="entry name" value="COX2_CUA"/>
    <property type="match status" value="1"/>
</dbReference>
<dbReference type="RefSeq" id="WP_402698140.1">
    <property type="nucleotide sequence ID" value="NZ_JBIUZV010000001.1"/>
</dbReference>
<dbReference type="Gene3D" id="2.60.40.420">
    <property type="entry name" value="Cupredoxins - blue copper proteins"/>
    <property type="match status" value="1"/>
</dbReference>
<dbReference type="InterPro" id="IPR008972">
    <property type="entry name" value="Cupredoxin"/>
</dbReference>
<dbReference type="EMBL" id="JBIUZV010000001">
    <property type="protein sequence ID" value="MFJ3044604.1"/>
    <property type="molecule type" value="Genomic_DNA"/>
</dbReference>
<dbReference type="Pfam" id="PF13473">
    <property type="entry name" value="Cupredoxin_1"/>
    <property type="match status" value="1"/>
</dbReference>
<name>A0ABW8EUT3_9BURK</name>
<reference evidence="5 6" key="1">
    <citation type="submission" date="2024-10" db="EMBL/GenBank/DDBJ databases">
        <title>The Natural Products Discovery Center: Release of the First 8490 Sequenced Strains for Exploring Actinobacteria Biosynthetic Diversity.</title>
        <authorList>
            <person name="Kalkreuter E."/>
            <person name="Kautsar S.A."/>
            <person name="Yang D."/>
            <person name="Bader C.D."/>
            <person name="Teijaro C.N."/>
            <person name="Fluegel L."/>
            <person name="Davis C.M."/>
            <person name="Simpson J.R."/>
            <person name="Lauterbach L."/>
            <person name="Steele A.D."/>
            <person name="Gui C."/>
            <person name="Meng S."/>
            <person name="Li G."/>
            <person name="Viehrig K."/>
            <person name="Ye F."/>
            <person name="Su P."/>
            <person name="Kiefer A.F."/>
            <person name="Nichols A."/>
            <person name="Cepeda A.J."/>
            <person name="Yan W."/>
            <person name="Fan B."/>
            <person name="Jiang Y."/>
            <person name="Adhikari A."/>
            <person name="Zheng C.-J."/>
            <person name="Schuster L."/>
            <person name="Cowan T.M."/>
            <person name="Smanski M.J."/>
            <person name="Chevrette M.G."/>
            <person name="De Carvalho L.P.S."/>
            <person name="Shen B."/>
        </authorList>
    </citation>
    <scope>NUCLEOTIDE SEQUENCE [LARGE SCALE GENOMIC DNA]</scope>
    <source>
        <strain evidence="5 6">NPDC087045</strain>
    </source>
</reference>
<dbReference type="PANTHER" id="PTHR42838">
    <property type="entry name" value="CYTOCHROME C OXIDASE SUBUNIT II"/>
    <property type="match status" value="1"/>
</dbReference>
<evidence type="ECO:0000256" key="1">
    <source>
        <dbReference type="ARBA" id="ARBA00004418"/>
    </source>
</evidence>
<comment type="subcellular location">
    <subcellularLocation>
        <location evidence="1">Periplasm</location>
    </subcellularLocation>
</comment>
<keyword evidence="3" id="KW-0186">Copper</keyword>
<evidence type="ECO:0000256" key="2">
    <source>
        <dbReference type="ARBA" id="ARBA00022723"/>
    </source>
</evidence>
<keyword evidence="2" id="KW-0479">Metal-binding</keyword>
<evidence type="ECO:0000313" key="6">
    <source>
        <dbReference type="Proteomes" id="UP001617427"/>
    </source>
</evidence>
<sequence>MSIDKTRRVLLLGGAAAELGTLAVAFGQAKERVIKVTAKKFDFTPNIIKLQKGVPVVLEFTSLDLTMGFNAPDFGVRTDIVPGAVSRVRVVPDNAGEFTFYCDIFCGSGHENMSGTIVVT</sequence>
<dbReference type="InterPro" id="IPR002429">
    <property type="entry name" value="CcO_II-like_C"/>
</dbReference>
<dbReference type="PANTHER" id="PTHR42838:SF2">
    <property type="entry name" value="NITROUS-OXIDE REDUCTASE"/>
    <property type="match status" value="1"/>
</dbReference>
<dbReference type="InterPro" id="IPR051403">
    <property type="entry name" value="NosZ/Cyto_c_oxidase_sub2"/>
</dbReference>
<dbReference type="CDD" id="cd13842">
    <property type="entry name" value="CuRO_HCO_II_like"/>
    <property type="match status" value="1"/>
</dbReference>
<protein>
    <submittedName>
        <fullName evidence="5">Cupredoxin domain-containing protein</fullName>
    </submittedName>
</protein>
<gene>
    <name evidence="5" type="ORF">ACIPEN_02125</name>
</gene>
<organism evidence="5 6">
    <name type="scientific">Herbaspirillum chlorophenolicum</name>
    <dbReference type="NCBI Taxonomy" id="211589"/>
    <lineage>
        <taxon>Bacteria</taxon>
        <taxon>Pseudomonadati</taxon>
        <taxon>Pseudomonadota</taxon>
        <taxon>Betaproteobacteria</taxon>
        <taxon>Burkholderiales</taxon>
        <taxon>Oxalobacteraceae</taxon>
        <taxon>Herbaspirillum</taxon>
    </lineage>
</organism>
<dbReference type="InterPro" id="IPR028096">
    <property type="entry name" value="EfeO_Cupredoxin"/>
</dbReference>
<dbReference type="SUPFAM" id="SSF49503">
    <property type="entry name" value="Cupredoxins"/>
    <property type="match status" value="1"/>
</dbReference>
<evidence type="ECO:0000259" key="4">
    <source>
        <dbReference type="PROSITE" id="PS50857"/>
    </source>
</evidence>
<feature type="domain" description="Cytochrome oxidase subunit II copper A binding" evidence="4">
    <location>
        <begin position="29"/>
        <end position="120"/>
    </location>
</feature>
<proteinExistence type="predicted"/>